<sequence>MKLRRDDSCVANAAVRAAHAFVKALVIYLPIHFLPLLLTRPSLIRRLHDAFPPFLSAPASPVLARLFPNVPYVIWNGSYGCVLAGSLVCGASIWVENARKRGELALHVLPKALKTFVPAQWLGTGHPVAKFSERMAFVLSLASFLTFGLYHQESFRGLSWWTLAFIMQGPGVGFWKKRKREIATYPPTPVDPSMLPPPNTSPVPEL</sequence>
<dbReference type="AlphaFoldDB" id="A0A0D0DZA9"/>
<keyword evidence="2" id="KW-0472">Membrane</keyword>
<dbReference type="EMBL" id="KN825291">
    <property type="protein sequence ID" value="KIK92314.1"/>
    <property type="molecule type" value="Genomic_DNA"/>
</dbReference>
<feature type="region of interest" description="Disordered" evidence="1">
    <location>
        <begin position="186"/>
        <end position="206"/>
    </location>
</feature>
<dbReference type="PANTHER" id="PTHR12459">
    <property type="entry name" value="TRANSMEMBRANE PROTEIN 135-RELATED"/>
    <property type="match status" value="1"/>
</dbReference>
<dbReference type="PANTHER" id="PTHR12459:SF15">
    <property type="entry name" value="TRANSMEMBRANE PROTEIN 135"/>
    <property type="match status" value="1"/>
</dbReference>
<dbReference type="OrthoDB" id="4021778at2759"/>
<evidence type="ECO:0000256" key="2">
    <source>
        <dbReference type="SAM" id="Phobius"/>
    </source>
</evidence>
<feature type="transmembrane region" description="Helical" evidence="2">
    <location>
        <begin position="20"/>
        <end position="38"/>
    </location>
</feature>
<feature type="transmembrane region" description="Helical" evidence="2">
    <location>
        <begin position="158"/>
        <end position="175"/>
    </location>
</feature>
<dbReference type="InterPro" id="IPR026749">
    <property type="entry name" value="Tmem135"/>
</dbReference>
<evidence type="ECO:0000256" key="1">
    <source>
        <dbReference type="SAM" id="MobiDB-lite"/>
    </source>
</evidence>
<dbReference type="InParanoid" id="A0A0D0DZA9"/>
<gene>
    <name evidence="3" type="ORF">PAXRUDRAFT_581380</name>
</gene>
<keyword evidence="2" id="KW-1133">Transmembrane helix</keyword>
<organism evidence="3 4">
    <name type="scientific">Paxillus rubicundulus Ve08.2h10</name>
    <dbReference type="NCBI Taxonomy" id="930991"/>
    <lineage>
        <taxon>Eukaryota</taxon>
        <taxon>Fungi</taxon>
        <taxon>Dikarya</taxon>
        <taxon>Basidiomycota</taxon>
        <taxon>Agaricomycotina</taxon>
        <taxon>Agaricomycetes</taxon>
        <taxon>Agaricomycetidae</taxon>
        <taxon>Boletales</taxon>
        <taxon>Paxilineae</taxon>
        <taxon>Paxillaceae</taxon>
        <taxon>Paxillus</taxon>
    </lineage>
</organism>
<keyword evidence="4" id="KW-1185">Reference proteome</keyword>
<evidence type="ECO:0000313" key="4">
    <source>
        <dbReference type="Proteomes" id="UP000054538"/>
    </source>
</evidence>
<keyword evidence="2" id="KW-0812">Transmembrane</keyword>
<dbReference type="Proteomes" id="UP000054538">
    <property type="component" value="Unassembled WGS sequence"/>
</dbReference>
<evidence type="ECO:0000313" key="3">
    <source>
        <dbReference type="EMBL" id="KIK92314.1"/>
    </source>
</evidence>
<reference evidence="4" key="2">
    <citation type="submission" date="2015-01" db="EMBL/GenBank/DDBJ databases">
        <title>Evolutionary Origins and Diversification of the Mycorrhizal Mutualists.</title>
        <authorList>
            <consortium name="DOE Joint Genome Institute"/>
            <consortium name="Mycorrhizal Genomics Consortium"/>
            <person name="Kohler A."/>
            <person name="Kuo A."/>
            <person name="Nagy L.G."/>
            <person name="Floudas D."/>
            <person name="Copeland A."/>
            <person name="Barry K.W."/>
            <person name="Cichocki N."/>
            <person name="Veneault-Fourrey C."/>
            <person name="LaButti K."/>
            <person name="Lindquist E.A."/>
            <person name="Lipzen A."/>
            <person name="Lundell T."/>
            <person name="Morin E."/>
            <person name="Murat C."/>
            <person name="Riley R."/>
            <person name="Ohm R."/>
            <person name="Sun H."/>
            <person name="Tunlid A."/>
            <person name="Henrissat B."/>
            <person name="Grigoriev I.V."/>
            <person name="Hibbett D.S."/>
            <person name="Martin F."/>
        </authorList>
    </citation>
    <scope>NUCLEOTIDE SEQUENCE [LARGE SCALE GENOMIC DNA]</scope>
    <source>
        <strain evidence="4">Ve08.2h10</strain>
    </source>
</reference>
<proteinExistence type="predicted"/>
<accession>A0A0D0DZA9</accession>
<feature type="transmembrane region" description="Helical" evidence="2">
    <location>
        <begin position="73"/>
        <end position="95"/>
    </location>
</feature>
<name>A0A0D0DZA9_9AGAM</name>
<protein>
    <submittedName>
        <fullName evidence="3">Uncharacterized protein</fullName>
    </submittedName>
</protein>
<feature type="transmembrane region" description="Helical" evidence="2">
    <location>
        <begin position="135"/>
        <end position="152"/>
    </location>
</feature>
<dbReference type="HOGENOM" id="CLU_1332320_0_0_1"/>
<reference evidence="3 4" key="1">
    <citation type="submission" date="2014-04" db="EMBL/GenBank/DDBJ databases">
        <authorList>
            <consortium name="DOE Joint Genome Institute"/>
            <person name="Kuo A."/>
            <person name="Kohler A."/>
            <person name="Jargeat P."/>
            <person name="Nagy L.G."/>
            <person name="Floudas D."/>
            <person name="Copeland A."/>
            <person name="Barry K.W."/>
            <person name="Cichocki N."/>
            <person name="Veneault-Fourrey C."/>
            <person name="LaButti K."/>
            <person name="Lindquist E.A."/>
            <person name="Lipzen A."/>
            <person name="Lundell T."/>
            <person name="Morin E."/>
            <person name="Murat C."/>
            <person name="Sun H."/>
            <person name="Tunlid A."/>
            <person name="Henrissat B."/>
            <person name="Grigoriev I.V."/>
            <person name="Hibbett D.S."/>
            <person name="Martin F."/>
            <person name="Nordberg H.P."/>
            <person name="Cantor M.N."/>
            <person name="Hua S.X."/>
        </authorList>
    </citation>
    <scope>NUCLEOTIDE SEQUENCE [LARGE SCALE GENOMIC DNA]</scope>
    <source>
        <strain evidence="3 4">Ve08.2h10</strain>
    </source>
</reference>